<dbReference type="Proteomes" id="UP000005019">
    <property type="component" value="Unassembled WGS sequence"/>
</dbReference>
<keyword evidence="4" id="KW-0704">Schiff base</keyword>
<proteinExistence type="predicted"/>
<evidence type="ECO:0000313" key="9">
    <source>
        <dbReference type="Proteomes" id="UP000005019"/>
    </source>
</evidence>
<dbReference type="AlphaFoldDB" id="F5R8I0"/>
<feature type="active site" description="Proton acceptor" evidence="7">
    <location>
        <position position="83"/>
    </location>
</feature>
<organism evidence="8 9">
    <name type="scientific">Methyloversatilis universalis (strain ATCC BAA-1314 / DSM 25237 / JCM 13912 / CCUG 52030 / FAM5)</name>
    <dbReference type="NCBI Taxonomy" id="1000565"/>
    <lineage>
        <taxon>Bacteria</taxon>
        <taxon>Pseudomonadati</taxon>
        <taxon>Pseudomonadota</taxon>
        <taxon>Betaproteobacteria</taxon>
        <taxon>Nitrosomonadales</taxon>
        <taxon>Sterolibacteriaceae</taxon>
        <taxon>Methyloversatilis</taxon>
    </lineage>
</organism>
<feature type="active site" description="Schiff-base intermediate with substrate" evidence="7">
    <location>
        <position position="25"/>
    </location>
</feature>
<evidence type="ECO:0000256" key="7">
    <source>
        <dbReference type="PIRSR" id="PIRSR015957-1"/>
    </source>
</evidence>
<dbReference type="RefSeq" id="WP_008058414.1">
    <property type="nucleotide sequence ID" value="NZ_AFHG01000029.1"/>
</dbReference>
<dbReference type="GO" id="GO:0016829">
    <property type="term" value="F:lyase activity"/>
    <property type="evidence" value="ECO:0007669"/>
    <property type="project" value="UniProtKB-KW"/>
</dbReference>
<evidence type="ECO:0000256" key="2">
    <source>
        <dbReference type="ARBA" id="ARBA00012553"/>
    </source>
</evidence>
<dbReference type="InterPro" id="IPR007565">
    <property type="entry name" value="4HFCP_synth"/>
</dbReference>
<protein>
    <recommendedName>
        <fullName evidence="2">(5-formylfuran-3-yl)methyl phosphate synthase</fullName>
        <ecNumber evidence="2">4.2.3.153</ecNumber>
    </recommendedName>
    <alternativeName>
        <fullName evidence="5">4-(hydroxymethyl)-2-furancarboxaldehyde-phosphate synthase</fullName>
    </alternativeName>
</protein>
<reference evidence="8 9" key="1">
    <citation type="journal article" date="2011" name="J. Bacteriol.">
        <title>Genome sequence of Methyloversatilis universalis FAM5T, a methylotrophic representative of the order Rhodocyclales.</title>
        <authorList>
            <person name="Kittichotirat W."/>
            <person name="Good N.M."/>
            <person name="Hall R."/>
            <person name="Bringel F."/>
            <person name="Lajus A."/>
            <person name="Medigue C."/>
            <person name="Smalley N.E."/>
            <person name="Beck D."/>
            <person name="Bumgarner R."/>
            <person name="Vuilleumier S."/>
            <person name="Kalyuzhnaya M.G."/>
        </authorList>
    </citation>
    <scope>NUCLEOTIDE SEQUENCE [LARGE SCALE GENOMIC DNA]</scope>
    <source>
        <strain evidence="9">ATCC BAA-1314 / JCM 13912 / FAM5</strain>
    </source>
</reference>
<dbReference type="STRING" id="1000565.METUNv1_00456"/>
<keyword evidence="9" id="KW-1185">Reference proteome</keyword>
<gene>
    <name evidence="8" type="ORF">METUNv1_00456</name>
</gene>
<dbReference type="Pfam" id="PF04476">
    <property type="entry name" value="4HFCP_synth"/>
    <property type="match status" value="1"/>
</dbReference>
<sequence length="235" mass="24305">MLASVRDLDEARTVLEAGVDLIDLKQPADGALGALPADVIREVVAFVAGRTLTSATAGNVEPDAQAVQAAMARIATTGVDYVKVGLFPAGWQQGGRDYAAVHACLRGLAPLAGARRIAVMFADLAPPLDLVDAVAAAGFDGVMVDTAHKTGHSLPDVAGVEWLSGFVERARAHGLLCGLAGSLRVAHIPALAQLCPDYLGFRGALCAEQARVQALDVRAVLGVREALEEAQRLAA</sequence>
<evidence type="ECO:0000256" key="4">
    <source>
        <dbReference type="ARBA" id="ARBA00023270"/>
    </source>
</evidence>
<accession>F5R8I0</accession>
<evidence type="ECO:0000256" key="3">
    <source>
        <dbReference type="ARBA" id="ARBA00023239"/>
    </source>
</evidence>
<evidence type="ECO:0000256" key="6">
    <source>
        <dbReference type="ARBA" id="ARBA00047628"/>
    </source>
</evidence>
<dbReference type="EMBL" id="AFHG01000029">
    <property type="protein sequence ID" value="EGK73283.1"/>
    <property type="molecule type" value="Genomic_DNA"/>
</dbReference>
<name>F5R8I0_METUF</name>
<evidence type="ECO:0000313" key="8">
    <source>
        <dbReference type="EMBL" id="EGK73283.1"/>
    </source>
</evidence>
<comment type="caution">
    <text evidence="8">The sequence shown here is derived from an EMBL/GenBank/DDBJ whole genome shotgun (WGS) entry which is preliminary data.</text>
</comment>
<dbReference type="PIRSF" id="PIRSF015957">
    <property type="entry name" value="UCP015957"/>
    <property type="match status" value="1"/>
</dbReference>
<evidence type="ECO:0000256" key="5">
    <source>
        <dbReference type="ARBA" id="ARBA00032523"/>
    </source>
</evidence>
<dbReference type="EC" id="4.2.3.153" evidence="2"/>
<dbReference type="eggNOG" id="COG1891">
    <property type="taxonomic scope" value="Bacteria"/>
</dbReference>
<comment type="catalytic activity">
    <reaction evidence="6">
        <text>2 D-glyceraldehyde 3-phosphate = 4-(hydroxymethyl)-2-furancarboxaldehyde phosphate + phosphate + 2 H2O</text>
        <dbReference type="Rhea" id="RHEA:43536"/>
        <dbReference type="ChEBI" id="CHEBI:15377"/>
        <dbReference type="ChEBI" id="CHEBI:43474"/>
        <dbReference type="ChEBI" id="CHEBI:59776"/>
        <dbReference type="ChEBI" id="CHEBI:83407"/>
        <dbReference type="EC" id="4.2.3.153"/>
    </reaction>
</comment>
<evidence type="ECO:0000256" key="1">
    <source>
        <dbReference type="ARBA" id="ARBA00003810"/>
    </source>
</evidence>
<comment type="function">
    <text evidence="1">Catalyzes the formation of 4-(hydroxymethyl)-2-furancarboxaldehyde phosphate (4-HFC-P) from two molecules of glyceraldehyde-3-P (GA-3-P).</text>
</comment>
<keyword evidence="3" id="KW-0456">Lyase</keyword>